<dbReference type="HOGENOM" id="CLU_2723443_0_0_1"/>
<proteinExistence type="predicted"/>
<dbReference type="AlphaFoldDB" id="U9URZ3"/>
<evidence type="ECO:0000313" key="1">
    <source>
        <dbReference type="EMBL" id="ESA23135.1"/>
    </source>
</evidence>
<organism evidence="1">
    <name type="scientific">Rhizophagus irregularis (strain DAOM 181602 / DAOM 197198 / MUCL 43194)</name>
    <name type="common">Arbuscular mycorrhizal fungus</name>
    <name type="synonym">Glomus intraradices</name>
    <dbReference type="NCBI Taxonomy" id="747089"/>
    <lineage>
        <taxon>Eukaryota</taxon>
        <taxon>Fungi</taxon>
        <taxon>Fungi incertae sedis</taxon>
        <taxon>Mucoromycota</taxon>
        <taxon>Glomeromycotina</taxon>
        <taxon>Glomeromycetes</taxon>
        <taxon>Glomerales</taxon>
        <taxon>Glomeraceae</taxon>
        <taxon>Rhizophagus</taxon>
    </lineage>
</organism>
<sequence length="72" mass="8243">MISLLYINSRSTNITTSITIIIVFTPDSSSQLSTLINSIHPQLSTTTKIANIFTQFNLDQKIRRRNINMMNR</sequence>
<protein>
    <submittedName>
        <fullName evidence="1">Uncharacterized protein</fullName>
    </submittedName>
</protein>
<name>U9URZ3_RHIID</name>
<accession>U9URZ3</accession>
<dbReference type="EMBL" id="KI275002">
    <property type="protein sequence ID" value="ESA23135.1"/>
    <property type="molecule type" value="Genomic_DNA"/>
</dbReference>
<gene>
    <name evidence="1" type="ORF">GLOINDRAFT_342344</name>
</gene>
<reference evidence="1" key="1">
    <citation type="submission" date="2013-07" db="EMBL/GenBank/DDBJ databases">
        <title>The genome of an arbuscular mycorrhizal fungus provides insights into the evolution of the oldest plant symbiosis.</title>
        <authorList>
            <consortium name="DOE Joint Genome Institute"/>
            <person name="Tisserant E."/>
            <person name="Malbreil M."/>
            <person name="Kuo A."/>
            <person name="Kohler A."/>
            <person name="Symeonidi A."/>
            <person name="Balestrini R."/>
            <person name="Charron P."/>
            <person name="Duensing N."/>
            <person name="Frei-dit-Frey N."/>
            <person name="Gianinazzi-Pearson V."/>
            <person name="Gilbert B."/>
            <person name="Handa Y."/>
            <person name="Hijri M."/>
            <person name="Kaul R."/>
            <person name="Kawaguchi M."/>
            <person name="Krajinski F."/>
            <person name="Lammers P."/>
            <person name="Lapierre D."/>
            <person name="Masclaux F.G."/>
            <person name="Murat C."/>
            <person name="Morin E."/>
            <person name="Ndikumana S."/>
            <person name="Pagni M."/>
            <person name="Petitpierre D."/>
            <person name="Requena N."/>
            <person name="Rosikiewicz P."/>
            <person name="Riley R."/>
            <person name="Saito K."/>
            <person name="San Clemente H."/>
            <person name="Shapiro H."/>
            <person name="van Tuinen D."/>
            <person name="Becard G."/>
            <person name="Bonfante P."/>
            <person name="Paszkowski U."/>
            <person name="Shachar-Hill Y."/>
            <person name="Young J.P."/>
            <person name="Sanders I.R."/>
            <person name="Henrissat B."/>
            <person name="Rensing S.A."/>
            <person name="Grigoriev I.V."/>
            <person name="Corradi N."/>
            <person name="Roux C."/>
            <person name="Martin F."/>
        </authorList>
    </citation>
    <scope>NUCLEOTIDE SEQUENCE</scope>
    <source>
        <strain evidence="1">DAOM 197198</strain>
    </source>
</reference>